<evidence type="ECO:0000313" key="2">
    <source>
        <dbReference type="EMBL" id="KAG2621673.1"/>
    </source>
</evidence>
<accession>A0A8T0ULG9</accession>
<sequence>MNAMVDTITDAVETAIARSNAPSGPPRFMLQSAVRRALRDINEHRTPLRRSNGVLTADSARRSSPRTPSLQFALGTGPTHAKTPDASPVSSAETVTVDDDDAATGVVRSRCTMERRRWNHGWTPRHSSGLQQQRRGGGLASGIRIRP</sequence>
<gene>
    <name evidence="2" type="ORF">PVAP13_3NG315100</name>
</gene>
<name>A0A8T0ULG9_PANVG</name>
<proteinExistence type="predicted"/>
<dbReference type="AlphaFoldDB" id="A0A8T0ULG9"/>
<reference evidence="2" key="1">
    <citation type="submission" date="2020-05" db="EMBL/GenBank/DDBJ databases">
        <title>WGS assembly of Panicum virgatum.</title>
        <authorList>
            <person name="Lovell J.T."/>
            <person name="Jenkins J."/>
            <person name="Shu S."/>
            <person name="Juenger T.E."/>
            <person name="Schmutz J."/>
        </authorList>
    </citation>
    <scope>NUCLEOTIDE SEQUENCE</scope>
    <source>
        <strain evidence="2">AP13</strain>
    </source>
</reference>
<evidence type="ECO:0000313" key="3">
    <source>
        <dbReference type="Proteomes" id="UP000823388"/>
    </source>
</evidence>
<feature type="region of interest" description="Disordered" evidence="1">
    <location>
        <begin position="43"/>
        <end position="101"/>
    </location>
</feature>
<dbReference type="EMBL" id="CM029042">
    <property type="protein sequence ID" value="KAG2621673.1"/>
    <property type="molecule type" value="Genomic_DNA"/>
</dbReference>
<protein>
    <submittedName>
        <fullName evidence="2">Uncharacterized protein</fullName>
    </submittedName>
</protein>
<evidence type="ECO:0000256" key="1">
    <source>
        <dbReference type="SAM" id="MobiDB-lite"/>
    </source>
</evidence>
<keyword evidence="3" id="KW-1185">Reference proteome</keyword>
<feature type="region of interest" description="Disordered" evidence="1">
    <location>
        <begin position="118"/>
        <end position="147"/>
    </location>
</feature>
<comment type="caution">
    <text evidence="2">The sequence shown here is derived from an EMBL/GenBank/DDBJ whole genome shotgun (WGS) entry which is preliminary data.</text>
</comment>
<organism evidence="2 3">
    <name type="scientific">Panicum virgatum</name>
    <name type="common">Blackwell switchgrass</name>
    <dbReference type="NCBI Taxonomy" id="38727"/>
    <lineage>
        <taxon>Eukaryota</taxon>
        <taxon>Viridiplantae</taxon>
        <taxon>Streptophyta</taxon>
        <taxon>Embryophyta</taxon>
        <taxon>Tracheophyta</taxon>
        <taxon>Spermatophyta</taxon>
        <taxon>Magnoliopsida</taxon>
        <taxon>Liliopsida</taxon>
        <taxon>Poales</taxon>
        <taxon>Poaceae</taxon>
        <taxon>PACMAD clade</taxon>
        <taxon>Panicoideae</taxon>
        <taxon>Panicodae</taxon>
        <taxon>Paniceae</taxon>
        <taxon>Panicinae</taxon>
        <taxon>Panicum</taxon>
        <taxon>Panicum sect. Hiantes</taxon>
    </lineage>
</organism>
<dbReference type="Proteomes" id="UP000823388">
    <property type="component" value="Chromosome 3N"/>
</dbReference>